<dbReference type="Pfam" id="PF13622">
    <property type="entry name" value="4HBT_3"/>
    <property type="match status" value="1"/>
</dbReference>
<gene>
    <name evidence="2" type="ORF">LMG26411_03068</name>
</gene>
<evidence type="ECO:0000313" key="3">
    <source>
        <dbReference type="Proteomes" id="UP000672657"/>
    </source>
</evidence>
<keyword evidence="3" id="KW-1185">Reference proteome</keyword>
<dbReference type="CDD" id="cd03443">
    <property type="entry name" value="PaaI_thioesterase"/>
    <property type="match status" value="1"/>
</dbReference>
<dbReference type="SUPFAM" id="SSF54637">
    <property type="entry name" value="Thioesterase/thiol ester dehydrase-isomerase"/>
    <property type="match status" value="1"/>
</dbReference>
<dbReference type="Gene3D" id="3.10.129.10">
    <property type="entry name" value="Hotdog Thioesterase"/>
    <property type="match status" value="1"/>
</dbReference>
<organism evidence="2 3">
    <name type="scientific">Cupriavidus numazuensis</name>
    <dbReference type="NCBI Taxonomy" id="221992"/>
    <lineage>
        <taxon>Bacteria</taxon>
        <taxon>Pseudomonadati</taxon>
        <taxon>Pseudomonadota</taxon>
        <taxon>Betaproteobacteria</taxon>
        <taxon>Burkholderiales</taxon>
        <taxon>Burkholderiaceae</taxon>
        <taxon>Cupriavidus</taxon>
    </lineage>
</organism>
<accession>A0ABM8TI05</accession>
<comment type="caution">
    <text evidence="2">The sequence shown here is derived from an EMBL/GenBank/DDBJ whole genome shotgun (WGS) entry which is preliminary data.</text>
</comment>
<protein>
    <recommendedName>
        <fullName evidence="1">Acyl-CoA thioesterase-like N-terminal HotDog domain-containing protein</fullName>
    </recommendedName>
</protein>
<name>A0ABM8TI05_9BURK</name>
<dbReference type="NCBIfam" id="TIGR00369">
    <property type="entry name" value="unchar_dom_1"/>
    <property type="match status" value="1"/>
</dbReference>
<reference evidence="2 3" key="1">
    <citation type="submission" date="2021-03" db="EMBL/GenBank/DDBJ databases">
        <authorList>
            <person name="Peeters C."/>
        </authorList>
    </citation>
    <scope>NUCLEOTIDE SEQUENCE [LARGE SCALE GENOMIC DNA]</scope>
    <source>
        <strain evidence="2 3">LMG 26411</strain>
    </source>
</reference>
<sequence length="140" mass="14834">MSQDNYFTRMLRGEAPVPAVAGTLGGVVRWVDLEAGSLESDYVATDAFLNPAGQVQGGMLGAMLDDVTAMLVTATLEDGAFCSTLNLNLSFLRPAQAGPLQGRARLERRGRNVCNVVGELSQDDKLVATATATCMVVRRA</sequence>
<dbReference type="EMBL" id="CAJPVI010000017">
    <property type="protein sequence ID" value="CAG2147066.1"/>
    <property type="molecule type" value="Genomic_DNA"/>
</dbReference>
<dbReference type="InterPro" id="IPR029069">
    <property type="entry name" value="HotDog_dom_sf"/>
</dbReference>
<dbReference type="InterPro" id="IPR049449">
    <property type="entry name" value="TesB_ACOT8-like_N"/>
</dbReference>
<dbReference type="InterPro" id="IPR003736">
    <property type="entry name" value="PAAI_dom"/>
</dbReference>
<dbReference type="RefSeq" id="WP_211954116.1">
    <property type="nucleotide sequence ID" value="NZ_CAJPVI010000017.1"/>
</dbReference>
<dbReference type="Proteomes" id="UP000672657">
    <property type="component" value="Unassembled WGS sequence"/>
</dbReference>
<proteinExistence type="predicted"/>
<evidence type="ECO:0000313" key="2">
    <source>
        <dbReference type="EMBL" id="CAG2147066.1"/>
    </source>
</evidence>
<evidence type="ECO:0000259" key="1">
    <source>
        <dbReference type="Pfam" id="PF13622"/>
    </source>
</evidence>
<feature type="domain" description="Acyl-CoA thioesterase-like N-terminal HotDog" evidence="1">
    <location>
        <begin position="57"/>
        <end position="135"/>
    </location>
</feature>